<dbReference type="AlphaFoldDB" id="A0A8H3YLI8"/>
<comment type="caution">
    <text evidence="1">The sequence shown here is derived from an EMBL/GenBank/DDBJ whole genome shotgun (WGS) entry which is preliminary data.</text>
</comment>
<sequence length="315" mass="36541">MSALVFANREKFETLPSEVQKVVEGLTPLQFNKLRASISRFEHFDFMRLPPEIREMIYSYWVLTSGVLSASWNGYKRLCPPPILTTSKEVCNEVQSVMYRNTTFRHTFEMKDYLNRSSASVRKYQFAFGMFRNIELTLTPLGWHIHQEEEEKDLPHLLQSLSNILATRNNLLETRLKLTFVTRTAASTRLSTKAHFAIDYHRLCRHGLFEPCQRGLPGTVEEQYEELKAAWMRAQFLYLVTRFRTNLAAKGVNFVIVNTNVEQSGHNIRVQRVNEYTVNFRNLSTGVEGVIKCRDAGRKIRIRYGTSIGALENFV</sequence>
<reference evidence="1 2" key="1">
    <citation type="submission" date="2019-11" db="EMBL/GenBank/DDBJ databases">
        <title>Venturia inaequalis Genome Resource.</title>
        <authorList>
            <person name="Lichtner F.J."/>
        </authorList>
    </citation>
    <scope>NUCLEOTIDE SEQUENCE [LARGE SCALE GENOMIC DNA]</scope>
    <source>
        <strain evidence="1">Bline_iso_100314</strain>
    </source>
</reference>
<name>A0A8H3YLI8_VENIN</name>
<evidence type="ECO:0000313" key="1">
    <source>
        <dbReference type="EMBL" id="KAE9964148.1"/>
    </source>
</evidence>
<dbReference type="EMBL" id="WNWQ01000736">
    <property type="protein sequence ID" value="KAE9964148.1"/>
    <property type="molecule type" value="Genomic_DNA"/>
</dbReference>
<accession>A0A8H3YLI8</accession>
<proteinExistence type="predicted"/>
<protein>
    <submittedName>
        <fullName evidence="1">Uncharacterized protein</fullName>
    </submittedName>
</protein>
<evidence type="ECO:0000313" key="2">
    <source>
        <dbReference type="Proteomes" id="UP000433883"/>
    </source>
</evidence>
<organism evidence="1 2">
    <name type="scientific">Venturia inaequalis</name>
    <name type="common">Apple scab fungus</name>
    <dbReference type="NCBI Taxonomy" id="5025"/>
    <lineage>
        <taxon>Eukaryota</taxon>
        <taxon>Fungi</taxon>
        <taxon>Dikarya</taxon>
        <taxon>Ascomycota</taxon>
        <taxon>Pezizomycotina</taxon>
        <taxon>Dothideomycetes</taxon>
        <taxon>Pleosporomycetidae</taxon>
        <taxon>Venturiales</taxon>
        <taxon>Venturiaceae</taxon>
        <taxon>Venturia</taxon>
    </lineage>
</organism>
<gene>
    <name evidence="1" type="ORF">BLS_008588</name>
</gene>
<dbReference type="Proteomes" id="UP000433883">
    <property type="component" value="Unassembled WGS sequence"/>
</dbReference>